<gene>
    <name evidence="1" type="ORF">METESE_07080</name>
</gene>
<name>A0AA48GWL5_9BACT</name>
<dbReference type="EMBL" id="AP027081">
    <property type="protein sequence ID" value="BDU75750.1"/>
    <property type="molecule type" value="Genomic_DNA"/>
</dbReference>
<organism evidence="1 2">
    <name type="scientific">Mesoterricola sediminis</name>
    <dbReference type="NCBI Taxonomy" id="2927980"/>
    <lineage>
        <taxon>Bacteria</taxon>
        <taxon>Pseudomonadati</taxon>
        <taxon>Acidobacteriota</taxon>
        <taxon>Holophagae</taxon>
        <taxon>Holophagales</taxon>
        <taxon>Holophagaceae</taxon>
        <taxon>Mesoterricola</taxon>
    </lineage>
</organism>
<evidence type="ECO:0000313" key="1">
    <source>
        <dbReference type="EMBL" id="BDU75750.1"/>
    </source>
</evidence>
<proteinExistence type="predicted"/>
<keyword evidence="2" id="KW-1185">Reference proteome</keyword>
<protein>
    <submittedName>
        <fullName evidence="1">Uncharacterized protein</fullName>
    </submittedName>
</protein>
<reference evidence="1" key="1">
    <citation type="journal article" date="2023" name="Int. J. Syst. Evol. Microbiol.">
        <title>Mesoterricola silvestris gen. nov., sp. nov., Mesoterricola sediminis sp. nov., Geothrix oryzae sp. nov., Geothrix edaphica sp. nov., Geothrix rubra sp. nov., and Geothrix limicola sp. nov., six novel members of Acidobacteriota isolated from soils.</title>
        <authorList>
            <person name="Itoh H."/>
            <person name="Sugisawa Y."/>
            <person name="Mise K."/>
            <person name="Xu Z."/>
            <person name="Kuniyasu M."/>
            <person name="Ushijima N."/>
            <person name="Kawano K."/>
            <person name="Kobayashi E."/>
            <person name="Shiratori Y."/>
            <person name="Masuda Y."/>
            <person name="Senoo K."/>
        </authorList>
    </citation>
    <scope>NUCLEOTIDE SEQUENCE</scope>
    <source>
        <strain evidence="1">W786</strain>
    </source>
</reference>
<dbReference type="Proteomes" id="UP001228113">
    <property type="component" value="Chromosome"/>
</dbReference>
<dbReference type="RefSeq" id="WP_316411093.1">
    <property type="nucleotide sequence ID" value="NZ_AP027081.1"/>
</dbReference>
<sequence>MPPSARLPLAHRLALPRLDDAHLARVTGSGWGREVLARTWPVIRRVLGGSGLGLTLSGSIRYTDATHQVSASAAADLGRDGAPGLQVAGSLAIAFPAFHLTLAGRTGLAAR</sequence>
<evidence type="ECO:0000313" key="2">
    <source>
        <dbReference type="Proteomes" id="UP001228113"/>
    </source>
</evidence>
<accession>A0AA48GWL5</accession>
<dbReference type="AlphaFoldDB" id="A0AA48GWL5"/>
<dbReference type="KEGG" id="msea:METESE_07080"/>